<keyword evidence="3" id="KW-1185">Reference proteome</keyword>
<dbReference type="Proteomes" id="UP000518266">
    <property type="component" value="Unassembled WGS sequence"/>
</dbReference>
<dbReference type="AlphaFoldDB" id="A0A7J5XB20"/>
<gene>
    <name evidence="2" type="ORF">F7725_025404</name>
</gene>
<feature type="compositionally biased region" description="Basic and acidic residues" evidence="1">
    <location>
        <begin position="121"/>
        <end position="130"/>
    </location>
</feature>
<evidence type="ECO:0000313" key="3">
    <source>
        <dbReference type="Proteomes" id="UP000518266"/>
    </source>
</evidence>
<protein>
    <submittedName>
        <fullName evidence="2">Uncharacterized protein</fullName>
    </submittedName>
</protein>
<evidence type="ECO:0000256" key="1">
    <source>
        <dbReference type="SAM" id="MobiDB-lite"/>
    </source>
</evidence>
<feature type="region of interest" description="Disordered" evidence="1">
    <location>
        <begin position="18"/>
        <end position="37"/>
    </location>
</feature>
<dbReference type="OrthoDB" id="10617157at2759"/>
<reference evidence="2 3" key="1">
    <citation type="submission" date="2020-03" db="EMBL/GenBank/DDBJ databases">
        <title>Dissostichus mawsoni Genome sequencing and assembly.</title>
        <authorList>
            <person name="Park H."/>
        </authorList>
    </citation>
    <scope>NUCLEOTIDE SEQUENCE [LARGE SCALE GENOMIC DNA]</scope>
    <source>
        <strain evidence="2">DM0001</strain>
        <tissue evidence="2">Muscle</tissue>
    </source>
</reference>
<organism evidence="2 3">
    <name type="scientific">Dissostichus mawsoni</name>
    <name type="common">Antarctic cod</name>
    <dbReference type="NCBI Taxonomy" id="36200"/>
    <lineage>
        <taxon>Eukaryota</taxon>
        <taxon>Metazoa</taxon>
        <taxon>Chordata</taxon>
        <taxon>Craniata</taxon>
        <taxon>Vertebrata</taxon>
        <taxon>Euteleostomi</taxon>
        <taxon>Actinopterygii</taxon>
        <taxon>Neopterygii</taxon>
        <taxon>Teleostei</taxon>
        <taxon>Neoteleostei</taxon>
        <taxon>Acanthomorphata</taxon>
        <taxon>Eupercaria</taxon>
        <taxon>Perciformes</taxon>
        <taxon>Notothenioidei</taxon>
        <taxon>Nototheniidae</taxon>
        <taxon>Dissostichus</taxon>
    </lineage>
</organism>
<feature type="region of interest" description="Disordered" evidence="1">
    <location>
        <begin position="109"/>
        <end position="152"/>
    </location>
</feature>
<sequence length="152" mass="17104">MEDNFTIQQLLSREEVETLEDGGVSAPSRGGKMGVRRKRSAGALRSCWTEEISNISPGQREFGHFNSWTGPNLAPLGELVRRLQHLHQEGVDRRVADQFKEEQVLQALQTNGAQCREPEEELRKPARQREGSSTSLGMDRPLASLDEKKNVH</sequence>
<name>A0A7J5XB20_DISMA</name>
<dbReference type="EMBL" id="JAAKFY010000026">
    <property type="protein sequence ID" value="KAF3834200.1"/>
    <property type="molecule type" value="Genomic_DNA"/>
</dbReference>
<evidence type="ECO:0000313" key="2">
    <source>
        <dbReference type="EMBL" id="KAF3834200.1"/>
    </source>
</evidence>
<accession>A0A7J5XB20</accession>
<proteinExistence type="predicted"/>
<comment type="caution">
    <text evidence="2">The sequence shown here is derived from an EMBL/GenBank/DDBJ whole genome shotgun (WGS) entry which is preliminary data.</text>
</comment>